<organism evidence="1">
    <name type="scientific">uncultured Caudovirales phage</name>
    <dbReference type="NCBI Taxonomy" id="2100421"/>
    <lineage>
        <taxon>Viruses</taxon>
        <taxon>Duplodnaviria</taxon>
        <taxon>Heunggongvirae</taxon>
        <taxon>Uroviricota</taxon>
        <taxon>Caudoviricetes</taxon>
        <taxon>Peduoviridae</taxon>
        <taxon>Maltschvirus</taxon>
        <taxon>Maltschvirus maltsch</taxon>
    </lineage>
</organism>
<sequence>MFKENLEELQLRIWNLFRKKYKVIRLAKNNHDKDYLIATFKAEWYANRFVDLIKEQEKDWKSQDYYIVKCGKEVILYK</sequence>
<dbReference type="EMBL" id="LR796417">
    <property type="protein sequence ID" value="CAB4142394.1"/>
    <property type="molecule type" value="Genomic_DNA"/>
</dbReference>
<proteinExistence type="predicted"/>
<accession>A0A6J5M6N9</accession>
<evidence type="ECO:0000313" key="1">
    <source>
        <dbReference type="EMBL" id="CAB4142394.1"/>
    </source>
</evidence>
<protein>
    <submittedName>
        <fullName evidence="1">Uncharacterized protein</fullName>
    </submittedName>
</protein>
<gene>
    <name evidence="1" type="ORF">UFOVP437_9</name>
</gene>
<name>A0A6J5M6N9_9CAUD</name>
<reference evidence="1" key="1">
    <citation type="submission" date="2020-04" db="EMBL/GenBank/DDBJ databases">
        <authorList>
            <person name="Chiriac C."/>
            <person name="Salcher M."/>
            <person name="Ghai R."/>
            <person name="Kavagutti S V."/>
        </authorList>
    </citation>
    <scope>NUCLEOTIDE SEQUENCE</scope>
</reference>